<feature type="region of interest" description="Disordered" evidence="1">
    <location>
        <begin position="1"/>
        <end position="31"/>
    </location>
</feature>
<dbReference type="STRING" id="90262.A0A1X2J0S3"/>
<feature type="region of interest" description="Disordered" evidence="1">
    <location>
        <begin position="311"/>
        <end position="344"/>
    </location>
</feature>
<protein>
    <recommendedName>
        <fullName evidence="2">DUF3020 domain-containing protein</fullName>
    </recommendedName>
</protein>
<feature type="compositionally biased region" description="Low complexity" evidence="1">
    <location>
        <begin position="504"/>
        <end position="517"/>
    </location>
</feature>
<gene>
    <name evidence="3" type="ORF">BCR42DRAFT_400150</name>
</gene>
<comment type="caution">
    <text evidence="3">The sequence shown here is derived from an EMBL/GenBank/DDBJ whole genome shotgun (WGS) entry which is preliminary data.</text>
</comment>
<feature type="domain" description="DUF3020" evidence="2">
    <location>
        <begin position="244"/>
        <end position="292"/>
    </location>
</feature>
<feature type="compositionally biased region" description="Basic and acidic residues" evidence="1">
    <location>
        <begin position="230"/>
        <end position="261"/>
    </location>
</feature>
<accession>A0A1X2J0S3</accession>
<dbReference type="Pfam" id="PF11223">
    <property type="entry name" value="DUF3020"/>
    <property type="match status" value="1"/>
</dbReference>
<evidence type="ECO:0000313" key="4">
    <source>
        <dbReference type="Proteomes" id="UP000193560"/>
    </source>
</evidence>
<feature type="compositionally biased region" description="Low complexity" evidence="1">
    <location>
        <begin position="314"/>
        <end position="336"/>
    </location>
</feature>
<feature type="compositionally biased region" description="Low complexity" evidence="1">
    <location>
        <begin position="427"/>
        <end position="449"/>
    </location>
</feature>
<dbReference type="AlphaFoldDB" id="A0A1X2J0S3"/>
<feature type="region of interest" description="Disordered" evidence="1">
    <location>
        <begin position="222"/>
        <end position="261"/>
    </location>
</feature>
<evidence type="ECO:0000313" key="3">
    <source>
        <dbReference type="EMBL" id="ORZ25432.1"/>
    </source>
</evidence>
<dbReference type="OrthoDB" id="5595797at2759"/>
<proteinExistence type="predicted"/>
<evidence type="ECO:0000259" key="2">
    <source>
        <dbReference type="Pfam" id="PF11223"/>
    </source>
</evidence>
<dbReference type="EMBL" id="MCGE01000001">
    <property type="protein sequence ID" value="ORZ25432.1"/>
    <property type="molecule type" value="Genomic_DNA"/>
</dbReference>
<evidence type="ECO:0000256" key="1">
    <source>
        <dbReference type="SAM" id="MobiDB-lite"/>
    </source>
</evidence>
<keyword evidence="4" id="KW-1185">Reference proteome</keyword>
<reference evidence="3 4" key="1">
    <citation type="submission" date="2016-07" db="EMBL/GenBank/DDBJ databases">
        <title>Pervasive Adenine N6-methylation of Active Genes in Fungi.</title>
        <authorList>
            <consortium name="DOE Joint Genome Institute"/>
            <person name="Mondo S.J."/>
            <person name="Dannebaum R.O."/>
            <person name="Kuo R.C."/>
            <person name="Labutti K."/>
            <person name="Haridas S."/>
            <person name="Kuo A."/>
            <person name="Salamov A."/>
            <person name="Ahrendt S.R."/>
            <person name="Lipzen A."/>
            <person name="Sullivan W."/>
            <person name="Andreopoulos W.B."/>
            <person name="Clum A."/>
            <person name="Lindquist E."/>
            <person name="Daum C."/>
            <person name="Ramamoorthy G.K."/>
            <person name="Gryganskyi A."/>
            <person name="Culley D."/>
            <person name="Magnuson J.K."/>
            <person name="James T.Y."/>
            <person name="O'Malley M.A."/>
            <person name="Stajich J.E."/>
            <person name="Spatafora J.W."/>
            <person name="Visel A."/>
            <person name="Grigoriev I.V."/>
        </authorList>
    </citation>
    <scope>NUCLEOTIDE SEQUENCE [LARGE SCALE GENOMIC DNA]</scope>
    <source>
        <strain evidence="3 4">NRRL 1336</strain>
    </source>
</reference>
<name>A0A1X2J0S3_9FUNG</name>
<dbReference type="InterPro" id="IPR021386">
    <property type="entry name" value="SPP41_DUF3020"/>
</dbReference>
<feature type="compositionally biased region" description="Polar residues" evidence="1">
    <location>
        <begin position="170"/>
        <end position="190"/>
    </location>
</feature>
<feature type="compositionally biased region" description="Polar residues" evidence="1">
    <location>
        <begin position="456"/>
        <end position="493"/>
    </location>
</feature>
<organism evidence="3 4">
    <name type="scientific">Absidia repens</name>
    <dbReference type="NCBI Taxonomy" id="90262"/>
    <lineage>
        <taxon>Eukaryota</taxon>
        <taxon>Fungi</taxon>
        <taxon>Fungi incertae sedis</taxon>
        <taxon>Mucoromycota</taxon>
        <taxon>Mucoromycotina</taxon>
        <taxon>Mucoromycetes</taxon>
        <taxon>Mucorales</taxon>
        <taxon>Cunninghamellaceae</taxon>
        <taxon>Absidia</taxon>
    </lineage>
</organism>
<dbReference type="Proteomes" id="UP000193560">
    <property type="component" value="Unassembled WGS sequence"/>
</dbReference>
<sequence length="593" mass="65302">MSDLDVSLVTTTIKQEQEDPGTLPCGKQQQTDVIDDHQRKSSSRRCHTSQVATVKIAPRPANLQPAPSKEIVTARSSPCVDIPQSSLTNLFPLPSTFLPGVDDIVPNTPLPFNNHMPLPILPSPTTTTTTTTTTTMNRNNYAMPPADFADLPQGPAPHFDLSQVAMLPANHTQPDNQHSPTTPGPGNQCENDIMLKGLMSYYTQHGPPMLLRHKQPLLLTTDSTGQVGQDRPDSAQLQEKRADNRERKKRWREQNEERNKDNDLRCRVNKRAHNLFGREDNEAKRRWVENEFLKRQCRRRGKVRQMEAVDDVLSTSTLSGKSSKSSKSPKSPSPRKSASDANSGHLPILQDAYLSMLLNNMGSIPPESSLKLMEGLRLMEATIKNEADDRDHALPQQLATFLQQLQKLHASPVTPPPENPMATKAASTPPSSSTSSPSMPSSPFITTPSVLATGPPSITSPVSYTTAPMETPANKYNENPSISVPSDTTSSEESTGKRDLIAPSLSSSSSSISSSSSPQHIPSVQQDGLSAMLIQSLQQTAVSYQDKQEYTMEPLSPATTEYSRQEHSQQSVRLYSTEVIMKLMQMNLEWTKQ</sequence>
<feature type="region of interest" description="Disordered" evidence="1">
    <location>
        <begin position="170"/>
        <end position="191"/>
    </location>
</feature>
<feature type="region of interest" description="Disordered" evidence="1">
    <location>
        <begin position="410"/>
        <end position="523"/>
    </location>
</feature>